<sequence>MFTTIHYVTALLQLVSTTALSAYALTLSYENITRLRHYEEKSEKAAEWSNTAAHKLHKTRTTQASGTVTLILSLLTSTALIFLPSYATPRAIITASAVNAAALYASRTHMARFWNESKQAKVPFVDKFNEAIRGSEKVVLLLGTLSQAWAVTGMVWFGMANGGSVLLGLATWGLAVGGRVVYIAADMGWMPSAPPAGQ</sequence>
<dbReference type="OrthoDB" id="5405107at2759"/>
<accession>A0A6A5KBS6</accession>
<protein>
    <submittedName>
        <fullName evidence="2">Uncharacterized protein</fullName>
    </submittedName>
</protein>
<organism evidence="2 3">
    <name type="scientific">Decorospora gaudefroyi</name>
    <dbReference type="NCBI Taxonomy" id="184978"/>
    <lineage>
        <taxon>Eukaryota</taxon>
        <taxon>Fungi</taxon>
        <taxon>Dikarya</taxon>
        <taxon>Ascomycota</taxon>
        <taxon>Pezizomycotina</taxon>
        <taxon>Dothideomycetes</taxon>
        <taxon>Pleosporomycetidae</taxon>
        <taxon>Pleosporales</taxon>
        <taxon>Pleosporineae</taxon>
        <taxon>Pleosporaceae</taxon>
        <taxon>Decorospora</taxon>
    </lineage>
</organism>
<keyword evidence="1" id="KW-1133">Transmembrane helix</keyword>
<gene>
    <name evidence="2" type="ORF">BDW02DRAFT_322286</name>
</gene>
<keyword evidence="1" id="KW-0812">Transmembrane</keyword>
<dbReference type="EMBL" id="ML975297">
    <property type="protein sequence ID" value="KAF1834778.1"/>
    <property type="molecule type" value="Genomic_DNA"/>
</dbReference>
<feature type="transmembrane region" description="Helical" evidence="1">
    <location>
        <begin position="138"/>
        <end position="159"/>
    </location>
</feature>
<feature type="transmembrane region" description="Helical" evidence="1">
    <location>
        <begin position="165"/>
        <end position="185"/>
    </location>
</feature>
<name>A0A6A5KBS6_9PLEO</name>
<keyword evidence="3" id="KW-1185">Reference proteome</keyword>
<keyword evidence="1" id="KW-0472">Membrane</keyword>
<feature type="transmembrane region" description="Helical" evidence="1">
    <location>
        <begin position="64"/>
        <end position="83"/>
    </location>
</feature>
<dbReference type="AlphaFoldDB" id="A0A6A5KBS6"/>
<dbReference type="Proteomes" id="UP000800040">
    <property type="component" value="Unassembled WGS sequence"/>
</dbReference>
<proteinExistence type="predicted"/>
<evidence type="ECO:0000256" key="1">
    <source>
        <dbReference type="SAM" id="Phobius"/>
    </source>
</evidence>
<evidence type="ECO:0000313" key="3">
    <source>
        <dbReference type="Proteomes" id="UP000800040"/>
    </source>
</evidence>
<reference evidence="2" key="1">
    <citation type="submission" date="2020-01" db="EMBL/GenBank/DDBJ databases">
        <authorList>
            <consortium name="DOE Joint Genome Institute"/>
            <person name="Haridas S."/>
            <person name="Albert R."/>
            <person name="Binder M."/>
            <person name="Bloem J."/>
            <person name="Labutti K."/>
            <person name="Salamov A."/>
            <person name="Andreopoulos B."/>
            <person name="Baker S.E."/>
            <person name="Barry K."/>
            <person name="Bills G."/>
            <person name="Bluhm B.H."/>
            <person name="Cannon C."/>
            <person name="Castanera R."/>
            <person name="Culley D.E."/>
            <person name="Daum C."/>
            <person name="Ezra D."/>
            <person name="Gonzalez J.B."/>
            <person name="Henrissat B."/>
            <person name="Kuo A."/>
            <person name="Liang C."/>
            <person name="Lipzen A."/>
            <person name="Lutzoni F."/>
            <person name="Magnuson J."/>
            <person name="Mondo S."/>
            <person name="Nolan M."/>
            <person name="Ohm R."/>
            <person name="Pangilinan J."/>
            <person name="Park H.-J."/>
            <person name="Ramirez L."/>
            <person name="Alfaro M."/>
            <person name="Sun H."/>
            <person name="Tritt A."/>
            <person name="Yoshinaga Y."/>
            <person name="Zwiers L.-H."/>
            <person name="Turgeon B.G."/>
            <person name="Goodwin S.B."/>
            <person name="Spatafora J.W."/>
            <person name="Crous P.W."/>
            <person name="Grigoriev I.V."/>
        </authorList>
    </citation>
    <scope>NUCLEOTIDE SEQUENCE</scope>
    <source>
        <strain evidence="2">P77</strain>
    </source>
</reference>
<evidence type="ECO:0000313" key="2">
    <source>
        <dbReference type="EMBL" id="KAF1834778.1"/>
    </source>
</evidence>